<gene>
    <name evidence="1" type="ordered locus">Os02g0155201</name>
    <name evidence="1" type="ORF">OSNPB_020155201</name>
</gene>
<dbReference type="InParanoid" id="A0A0P0VEX3"/>
<dbReference type="AlphaFoldDB" id="A0A0P0VEX3"/>
<accession>A0A0P0VEX3</accession>
<sequence length="84" mass="9709">MDREGRTYGPSSTAINKAGTIISIRKDIFDIVVALVCWSIWKERNARIFEHRMRTPEHLVDDVEEETLVWKTAGVIKPCNNENH</sequence>
<reference evidence="1 2" key="3">
    <citation type="journal article" date="2013" name="Rice">
        <title>Improvement of the Oryza sativa Nipponbare reference genome using next generation sequence and optical map data.</title>
        <authorList>
            <person name="Kawahara Y."/>
            <person name="de la Bastide M."/>
            <person name="Hamilton J.P."/>
            <person name="Kanamori H."/>
            <person name="McCombie W.R."/>
            <person name="Ouyang S."/>
            <person name="Schwartz D.C."/>
            <person name="Tanaka T."/>
            <person name="Wu J."/>
            <person name="Zhou S."/>
            <person name="Childs K.L."/>
            <person name="Davidson R.M."/>
            <person name="Lin H."/>
            <person name="Quesada-Ocampo L."/>
            <person name="Vaillancourt B."/>
            <person name="Sakai H."/>
            <person name="Lee S.S."/>
            <person name="Kim J."/>
            <person name="Numa H."/>
            <person name="Itoh T."/>
            <person name="Buell C.R."/>
            <person name="Matsumoto T."/>
        </authorList>
    </citation>
    <scope>NUCLEOTIDE SEQUENCE [LARGE SCALE GENOMIC DNA]</scope>
    <source>
        <strain evidence="2">cv. Nipponbare</strain>
    </source>
</reference>
<reference evidence="2" key="1">
    <citation type="journal article" date="2005" name="Nature">
        <title>The map-based sequence of the rice genome.</title>
        <authorList>
            <consortium name="International rice genome sequencing project (IRGSP)"/>
            <person name="Matsumoto T."/>
            <person name="Wu J."/>
            <person name="Kanamori H."/>
            <person name="Katayose Y."/>
            <person name="Fujisawa M."/>
            <person name="Namiki N."/>
            <person name="Mizuno H."/>
            <person name="Yamamoto K."/>
            <person name="Antonio B.A."/>
            <person name="Baba T."/>
            <person name="Sakata K."/>
            <person name="Nagamura Y."/>
            <person name="Aoki H."/>
            <person name="Arikawa K."/>
            <person name="Arita K."/>
            <person name="Bito T."/>
            <person name="Chiden Y."/>
            <person name="Fujitsuka N."/>
            <person name="Fukunaka R."/>
            <person name="Hamada M."/>
            <person name="Harada C."/>
            <person name="Hayashi A."/>
            <person name="Hijishita S."/>
            <person name="Honda M."/>
            <person name="Hosokawa S."/>
            <person name="Ichikawa Y."/>
            <person name="Idonuma A."/>
            <person name="Iijima M."/>
            <person name="Ikeda M."/>
            <person name="Ikeno M."/>
            <person name="Ito K."/>
            <person name="Ito S."/>
            <person name="Ito T."/>
            <person name="Ito Y."/>
            <person name="Ito Y."/>
            <person name="Iwabuchi A."/>
            <person name="Kamiya K."/>
            <person name="Karasawa W."/>
            <person name="Kurita K."/>
            <person name="Katagiri S."/>
            <person name="Kikuta A."/>
            <person name="Kobayashi H."/>
            <person name="Kobayashi N."/>
            <person name="Machita K."/>
            <person name="Maehara T."/>
            <person name="Masukawa M."/>
            <person name="Mizubayashi T."/>
            <person name="Mukai Y."/>
            <person name="Nagasaki H."/>
            <person name="Nagata Y."/>
            <person name="Naito S."/>
            <person name="Nakashima M."/>
            <person name="Nakama Y."/>
            <person name="Nakamichi Y."/>
            <person name="Nakamura M."/>
            <person name="Meguro A."/>
            <person name="Negishi M."/>
            <person name="Ohta I."/>
            <person name="Ohta T."/>
            <person name="Okamoto M."/>
            <person name="Ono N."/>
            <person name="Saji S."/>
            <person name="Sakaguchi M."/>
            <person name="Sakai K."/>
            <person name="Shibata M."/>
            <person name="Shimokawa T."/>
            <person name="Song J."/>
            <person name="Takazaki Y."/>
            <person name="Terasawa K."/>
            <person name="Tsugane M."/>
            <person name="Tsuji K."/>
            <person name="Ueda S."/>
            <person name="Waki K."/>
            <person name="Yamagata H."/>
            <person name="Yamamoto M."/>
            <person name="Yamamoto S."/>
            <person name="Yamane H."/>
            <person name="Yoshiki S."/>
            <person name="Yoshihara R."/>
            <person name="Yukawa K."/>
            <person name="Zhong H."/>
            <person name="Yano M."/>
            <person name="Yuan Q."/>
            <person name="Ouyang S."/>
            <person name="Liu J."/>
            <person name="Jones K.M."/>
            <person name="Gansberger K."/>
            <person name="Moffat K."/>
            <person name="Hill J."/>
            <person name="Bera J."/>
            <person name="Fadrosh D."/>
            <person name="Jin S."/>
            <person name="Johri S."/>
            <person name="Kim M."/>
            <person name="Overton L."/>
            <person name="Reardon M."/>
            <person name="Tsitrin T."/>
            <person name="Vuong H."/>
            <person name="Weaver B."/>
            <person name="Ciecko A."/>
            <person name="Tallon L."/>
            <person name="Jackson J."/>
            <person name="Pai G."/>
            <person name="Aken S.V."/>
            <person name="Utterback T."/>
            <person name="Reidmuller S."/>
            <person name="Feldblyum T."/>
            <person name="Hsiao J."/>
            <person name="Zismann V."/>
            <person name="Iobst S."/>
            <person name="de Vazeille A.R."/>
            <person name="Buell C.R."/>
            <person name="Ying K."/>
            <person name="Li Y."/>
            <person name="Lu T."/>
            <person name="Huang Y."/>
            <person name="Zhao Q."/>
            <person name="Feng Q."/>
            <person name="Zhang L."/>
            <person name="Zhu J."/>
            <person name="Weng Q."/>
            <person name="Mu J."/>
            <person name="Lu Y."/>
            <person name="Fan D."/>
            <person name="Liu Y."/>
            <person name="Guan J."/>
            <person name="Zhang Y."/>
            <person name="Yu S."/>
            <person name="Liu X."/>
            <person name="Zhang Y."/>
            <person name="Hong G."/>
            <person name="Han B."/>
            <person name="Choisne N."/>
            <person name="Demange N."/>
            <person name="Orjeda G."/>
            <person name="Samain S."/>
            <person name="Cattolico L."/>
            <person name="Pelletier E."/>
            <person name="Couloux A."/>
            <person name="Segurens B."/>
            <person name="Wincker P."/>
            <person name="D'Hont A."/>
            <person name="Scarpelli C."/>
            <person name="Weissenbach J."/>
            <person name="Salanoubat M."/>
            <person name="Quetier F."/>
            <person name="Yu Y."/>
            <person name="Kim H.R."/>
            <person name="Rambo T."/>
            <person name="Currie J."/>
            <person name="Collura K."/>
            <person name="Luo M."/>
            <person name="Yang T."/>
            <person name="Ammiraju J.S.S."/>
            <person name="Engler F."/>
            <person name="Soderlund C."/>
            <person name="Wing R.A."/>
            <person name="Palmer L.E."/>
            <person name="de la Bastide M."/>
            <person name="Spiegel L."/>
            <person name="Nascimento L."/>
            <person name="Zutavern T."/>
            <person name="O'Shaughnessy A."/>
            <person name="Dike S."/>
            <person name="Dedhia N."/>
            <person name="Preston R."/>
            <person name="Balija V."/>
            <person name="McCombie W.R."/>
            <person name="Chow T."/>
            <person name="Chen H."/>
            <person name="Chung M."/>
            <person name="Chen C."/>
            <person name="Shaw J."/>
            <person name="Wu H."/>
            <person name="Hsiao K."/>
            <person name="Chao Y."/>
            <person name="Chu M."/>
            <person name="Cheng C."/>
            <person name="Hour A."/>
            <person name="Lee P."/>
            <person name="Lin S."/>
            <person name="Lin Y."/>
            <person name="Liou J."/>
            <person name="Liu S."/>
            <person name="Hsing Y."/>
            <person name="Raghuvanshi S."/>
            <person name="Mohanty A."/>
            <person name="Bharti A.K."/>
            <person name="Gaur A."/>
            <person name="Gupta V."/>
            <person name="Kumar D."/>
            <person name="Ravi V."/>
            <person name="Vij S."/>
            <person name="Kapur A."/>
            <person name="Khurana P."/>
            <person name="Khurana P."/>
            <person name="Khurana J.P."/>
            <person name="Tyagi A.K."/>
            <person name="Gaikwad K."/>
            <person name="Singh A."/>
            <person name="Dalal V."/>
            <person name="Srivastava S."/>
            <person name="Dixit A."/>
            <person name="Pal A.K."/>
            <person name="Ghazi I.A."/>
            <person name="Yadav M."/>
            <person name="Pandit A."/>
            <person name="Bhargava A."/>
            <person name="Sureshbabu K."/>
            <person name="Batra K."/>
            <person name="Sharma T.R."/>
            <person name="Mohapatra T."/>
            <person name="Singh N.K."/>
            <person name="Messing J."/>
            <person name="Nelson A.B."/>
            <person name="Fuks G."/>
            <person name="Kavchok S."/>
            <person name="Keizer G."/>
            <person name="Linton E."/>
            <person name="Llaca V."/>
            <person name="Song R."/>
            <person name="Tanyolac B."/>
            <person name="Young S."/>
            <person name="Ho-Il K."/>
            <person name="Hahn J.H."/>
            <person name="Sangsakoo G."/>
            <person name="Vanavichit A."/>
            <person name="de Mattos Luiz.A.T."/>
            <person name="Zimmer P.D."/>
            <person name="Malone G."/>
            <person name="Dellagostin O."/>
            <person name="de Oliveira A.C."/>
            <person name="Bevan M."/>
            <person name="Bancroft I."/>
            <person name="Minx P."/>
            <person name="Cordum H."/>
            <person name="Wilson R."/>
            <person name="Cheng Z."/>
            <person name="Jin W."/>
            <person name="Jiang J."/>
            <person name="Leong S.A."/>
            <person name="Iwama H."/>
            <person name="Gojobori T."/>
            <person name="Itoh T."/>
            <person name="Niimura Y."/>
            <person name="Fujii Y."/>
            <person name="Habara T."/>
            <person name="Sakai H."/>
            <person name="Sato Y."/>
            <person name="Wilson G."/>
            <person name="Kumar K."/>
            <person name="McCouch S."/>
            <person name="Juretic N."/>
            <person name="Hoen D."/>
            <person name="Wright S."/>
            <person name="Bruskiewich R."/>
            <person name="Bureau T."/>
            <person name="Miyao A."/>
            <person name="Hirochika H."/>
            <person name="Nishikawa T."/>
            <person name="Kadowaki K."/>
            <person name="Sugiura M."/>
            <person name="Burr B."/>
            <person name="Sasaki T."/>
        </authorList>
    </citation>
    <scope>NUCLEOTIDE SEQUENCE [LARGE SCALE GENOMIC DNA]</scope>
    <source>
        <strain evidence="2">cv. Nipponbare</strain>
    </source>
</reference>
<dbReference type="EMBL" id="AP014958">
    <property type="protein sequence ID" value="BAS77045.1"/>
    <property type="molecule type" value="Genomic_DNA"/>
</dbReference>
<keyword evidence="2" id="KW-1185">Reference proteome</keyword>
<evidence type="ECO:0000313" key="1">
    <source>
        <dbReference type="EMBL" id="BAS77045.1"/>
    </source>
</evidence>
<dbReference type="PANTHER" id="PTHR47746">
    <property type="entry name" value="ZF-RVT DOMAIN-CONTAINING PROTEIN"/>
    <property type="match status" value="1"/>
</dbReference>
<name>A0A0P0VEX3_ORYSJ</name>
<organism evidence="1 2">
    <name type="scientific">Oryza sativa subsp. japonica</name>
    <name type="common">Rice</name>
    <dbReference type="NCBI Taxonomy" id="39947"/>
    <lineage>
        <taxon>Eukaryota</taxon>
        <taxon>Viridiplantae</taxon>
        <taxon>Streptophyta</taxon>
        <taxon>Embryophyta</taxon>
        <taxon>Tracheophyta</taxon>
        <taxon>Spermatophyta</taxon>
        <taxon>Magnoliopsida</taxon>
        <taxon>Liliopsida</taxon>
        <taxon>Poales</taxon>
        <taxon>Poaceae</taxon>
        <taxon>BOP clade</taxon>
        <taxon>Oryzoideae</taxon>
        <taxon>Oryzeae</taxon>
        <taxon>Oryzinae</taxon>
        <taxon>Oryza</taxon>
        <taxon>Oryza sativa</taxon>
    </lineage>
</organism>
<dbReference type="FunCoup" id="A0A0P0VEX3">
    <property type="interactions" value="2"/>
</dbReference>
<dbReference type="PaxDb" id="39947-A0A0P0VEX3"/>
<protein>
    <submittedName>
        <fullName evidence="1">Os02g0155201 protein</fullName>
    </submittedName>
</protein>
<evidence type="ECO:0000313" key="2">
    <source>
        <dbReference type="Proteomes" id="UP000059680"/>
    </source>
</evidence>
<proteinExistence type="predicted"/>
<reference evidence="1 2" key="2">
    <citation type="journal article" date="2013" name="Plant Cell Physiol.">
        <title>Rice Annotation Project Database (RAP-DB): an integrative and interactive database for rice genomics.</title>
        <authorList>
            <person name="Sakai H."/>
            <person name="Lee S.S."/>
            <person name="Tanaka T."/>
            <person name="Numa H."/>
            <person name="Kim J."/>
            <person name="Kawahara Y."/>
            <person name="Wakimoto H."/>
            <person name="Yang C.C."/>
            <person name="Iwamoto M."/>
            <person name="Abe T."/>
            <person name="Yamada Y."/>
            <person name="Muto A."/>
            <person name="Inokuchi H."/>
            <person name="Ikemura T."/>
            <person name="Matsumoto T."/>
            <person name="Sasaki T."/>
            <person name="Itoh T."/>
        </authorList>
    </citation>
    <scope>NUCLEOTIDE SEQUENCE [LARGE SCALE GENOMIC DNA]</scope>
    <source>
        <strain evidence="2">cv. Nipponbare</strain>
    </source>
</reference>
<dbReference type="PANTHER" id="PTHR47746:SF90">
    <property type="entry name" value="OS02G0155201 PROTEIN"/>
    <property type="match status" value="1"/>
</dbReference>
<dbReference type="Proteomes" id="UP000059680">
    <property type="component" value="Chromosome 2"/>
</dbReference>